<feature type="chain" id="PRO_5001590825" evidence="8">
    <location>
        <begin position="23"/>
        <end position="706"/>
    </location>
</feature>
<dbReference type="GO" id="GO:0006508">
    <property type="term" value="P:proteolysis"/>
    <property type="evidence" value="ECO:0007669"/>
    <property type="project" value="UniProtKB-KW"/>
</dbReference>
<dbReference type="InterPro" id="IPR034005">
    <property type="entry name" value="M3A_DCP"/>
</dbReference>
<keyword evidence="2 7" id="KW-0645">Protease</keyword>
<name>A0A060RCT8_9BACT</name>
<evidence type="ECO:0000256" key="4">
    <source>
        <dbReference type="ARBA" id="ARBA00022801"/>
    </source>
</evidence>
<dbReference type="EMBL" id="HG934468">
    <property type="protein sequence ID" value="CDN31648.1"/>
    <property type="molecule type" value="Genomic_DNA"/>
</dbReference>
<dbReference type="PANTHER" id="PTHR43660">
    <property type="entry name" value="DIPEPTIDYL CARBOXYPEPTIDASE"/>
    <property type="match status" value="1"/>
</dbReference>
<dbReference type="eggNOG" id="COG0339">
    <property type="taxonomic scope" value="Bacteria"/>
</dbReference>
<dbReference type="Gene3D" id="3.40.390.10">
    <property type="entry name" value="Collagenase (Catalytic Domain)"/>
    <property type="match status" value="1"/>
</dbReference>
<keyword evidence="8" id="KW-0732">Signal</keyword>
<reference evidence="10 11" key="1">
    <citation type="journal article" date="2015" name="Genome Announc.">
        <title>Complete Genome Sequence of the Novel Leech Symbiont Mucinivorans hirudinis M3T.</title>
        <authorList>
            <person name="Nelson M.C."/>
            <person name="Bomar L."/>
            <person name="Graf J."/>
        </authorList>
    </citation>
    <scope>NUCLEOTIDE SEQUENCE [LARGE SCALE GENOMIC DNA]</scope>
    <source>
        <strain evidence="11">M3</strain>
    </source>
</reference>
<evidence type="ECO:0000313" key="10">
    <source>
        <dbReference type="EMBL" id="CDN31648.1"/>
    </source>
</evidence>
<dbReference type="FunFam" id="3.40.390.10:FF:000009">
    <property type="entry name" value="Oligopeptidase A"/>
    <property type="match status" value="1"/>
</dbReference>
<comment type="similarity">
    <text evidence="1 7">Belongs to the peptidase M3 family.</text>
</comment>
<dbReference type="SUPFAM" id="SSF55486">
    <property type="entry name" value="Metalloproteases ('zincins'), catalytic domain"/>
    <property type="match status" value="1"/>
</dbReference>
<dbReference type="STRING" id="1433126.BN938_1561"/>
<keyword evidence="10" id="KW-0121">Carboxypeptidase</keyword>
<gene>
    <name evidence="10" type="ORF">BN938_1561</name>
</gene>
<dbReference type="EC" id="3.4.15.5" evidence="10"/>
<evidence type="ECO:0000256" key="7">
    <source>
        <dbReference type="RuleBase" id="RU003435"/>
    </source>
</evidence>
<feature type="domain" description="Peptidase M3A/M3B catalytic" evidence="9">
    <location>
        <begin position="256"/>
        <end position="704"/>
    </location>
</feature>
<keyword evidence="11" id="KW-1185">Reference proteome</keyword>
<proteinExistence type="inferred from homology"/>
<evidence type="ECO:0000256" key="1">
    <source>
        <dbReference type="ARBA" id="ARBA00006040"/>
    </source>
</evidence>
<dbReference type="Gene3D" id="1.10.1370.10">
    <property type="entry name" value="Neurolysin, domain 3"/>
    <property type="match status" value="1"/>
</dbReference>
<keyword evidence="4 7" id="KW-0378">Hydrolase</keyword>
<evidence type="ECO:0000256" key="6">
    <source>
        <dbReference type="ARBA" id="ARBA00023049"/>
    </source>
</evidence>
<dbReference type="InterPro" id="IPR045090">
    <property type="entry name" value="Pept_M3A_M3B"/>
</dbReference>
<keyword evidence="5 7" id="KW-0862">Zinc</keyword>
<dbReference type="AlphaFoldDB" id="A0A060RCT8"/>
<evidence type="ECO:0000256" key="2">
    <source>
        <dbReference type="ARBA" id="ARBA00022670"/>
    </source>
</evidence>
<evidence type="ECO:0000313" key="11">
    <source>
        <dbReference type="Proteomes" id="UP000027616"/>
    </source>
</evidence>
<dbReference type="CDD" id="cd06456">
    <property type="entry name" value="M3A_DCP"/>
    <property type="match status" value="1"/>
</dbReference>
<dbReference type="InterPro" id="IPR024079">
    <property type="entry name" value="MetalloPept_cat_dom_sf"/>
</dbReference>
<evidence type="ECO:0000256" key="3">
    <source>
        <dbReference type="ARBA" id="ARBA00022723"/>
    </source>
</evidence>
<dbReference type="GO" id="GO:0046872">
    <property type="term" value="F:metal ion binding"/>
    <property type="evidence" value="ECO:0007669"/>
    <property type="project" value="UniProtKB-UniRule"/>
</dbReference>
<organism evidence="10 11">
    <name type="scientific">Mucinivorans hirudinis</name>
    <dbReference type="NCBI Taxonomy" id="1433126"/>
    <lineage>
        <taxon>Bacteria</taxon>
        <taxon>Pseudomonadati</taxon>
        <taxon>Bacteroidota</taxon>
        <taxon>Bacteroidia</taxon>
        <taxon>Bacteroidales</taxon>
        <taxon>Rikenellaceae</taxon>
        <taxon>Mucinivorans</taxon>
    </lineage>
</organism>
<keyword evidence="3 7" id="KW-0479">Metal-binding</keyword>
<accession>A0A060RCT8</accession>
<sequence>MKKVIMIAVAATALAAATPVNAQNSAADNKNNPFFQEWKTPYGVPPFNEIKPEHYLPAIEEGMLLEKAEIDAIINNPAAPTFENTIVAYDNTGEFLAKVSSVFGCITGTDITPELEEIQAKVSRLSTAHRSDISLNDKLFARIKNVYDQRNNLGLDPVQMRLLEKIYKGFERNGADLSQADKEKLRKIDEQLSKLSLDFGRNLRKDNGEFFVLVTDVKDLKGLPKSSIDAAREEAKARGKAQGYAFTLDKPSMLPFLQYADNRELRKQLYTGYLERCNHNNATDNKAVINQIINLKLERAKLMGFPNPAAFIVENNMAKNTDAIYELLGELWTPALKRAAEEEAQMKAIMNKEGIAGDIQQWDWWYYSEKLREAKYALNEEELRPYFELNATLQGLLDLTSKMWGLQYKDITAQVPTYNSENKVFEVREKDGSLVGVVYWDFHPRSSKRVGAWCTRFRGQSYKNGEKITPIVSIVCNFTKASGDTPALLSLDEVGTLFHEYGHGLHSLFADNKYKGVSGVERDFVEFPSKIMENWALEPEMLRSYAKHYKTGEVITDDMIAKIQNAALFNQGFETVEYLMASLLDMDYHTVAENGKIDVAAFENRSFARWNNPAAIAPRYRSTYFQHIFSGGYSAGYYVYIWAEVLAADGYAAFAETGDIYNPEVAKKLREEILSRGGSADGMTLYRNYRGKEASKQPLMESRGLL</sequence>
<protein>
    <submittedName>
        <fullName evidence="10">Dipeptidyl carboxypeptidase Dcp</fullName>
        <ecNumber evidence="10">3.4.15.5</ecNumber>
    </submittedName>
</protein>
<keyword evidence="6 7" id="KW-0482">Metalloprotease</keyword>
<dbReference type="PANTHER" id="PTHR43660:SF1">
    <property type="entry name" value="DIPEPTIDYL CARBOXYPEPTIDASE"/>
    <property type="match status" value="1"/>
</dbReference>
<dbReference type="GO" id="GO:0004222">
    <property type="term" value="F:metalloendopeptidase activity"/>
    <property type="evidence" value="ECO:0007669"/>
    <property type="project" value="InterPro"/>
</dbReference>
<dbReference type="Gene3D" id="1.10.1370.40">
    <property type="match status" value="1"/>
</dbReference>
<dbReference type="Proteomes" id="UP000027616">
    <property type="component" value="Chromosome I"/>
</dbReference>
<evidence type="ECO:0000256" key="5">
    <source>
        <dbReference type="ARBA" id="ARBA00022833"/>
    </source>
</evidence>
<dbReference type="GO" id="GO:0004180">
    <property type="term" value="F:carboxypeptidase activity"/>
    <property type="evidence" value="ECO:0007669"/>
    <property type="project" value="UniProtKB-KW"/>
</dbReference>
<dbReference type="GO" id="GO:0008241">
    <property type="term" value="F:peptidyl-dipeptidase activity"/>
    <property type="evidence" value="ECO:0007669"/>
    <property type="project" value="UniProtKB-EC"/>
</dbReference>
<dbReference type="InterPro" id="IPR001567">
    <property type="entry name" value="Pept_M3A_M3B_dom"/>
</dbReference>
<evidence type="ECO:0000256" key="8">
    <source>
        <dbReference type="SAM" id="SignalP"/>
    </source>
</evidence>
<dbReference type="GO" id="GO:0005829">
    <property type="term" value="C:cytosol"/>
    <property type="evidence" value="ECO:0007669"/>
    <property type="project" value="UniProtKB-ARBA"/>
</dbReference>
<comment type="cofactor">
    <cofactor evidence="7">
        <name>Zn(2+)</name>
        <dbReference type="ChEBI" id="CHEBI:29105"/>
    </cofactor>
    <text evidence="7">Binds 1 zinc ion.</text>
</comment>
<dbReference type="OrthoDB" id="9773538at2"/>
<dbReference type="PATRIC" id="fig|1433126.3.peg.1546"/>
<dbReference type="Pfam" id="PF01432">
    <property type="entry name" value="Peptidase_M3"/>
    <property type="match status" value="1"/>
</dbReference>
<feature type="signal peptide" evidence="8">
    <location>
        <begin position="1"/>
        <end position="22"/>
    </location>
</feature>
<dbReference type="InterPro" id="IPR024077">
    <property type="entry name" value="Neurolysin/TOP_dom2"/>
</dbReference>
<dbReference type="HOGENOM" id="CLU_001805_4_0_10"/>
<dbReference type="KEGG" id="rbc:BN938_1561"/>
<evidence type="ECO:0000259" key="9">
    <source>
        <dbReference type="Pfam" id="PF01432"/>
    </source>
</evidence>